<proteinExistence type="predicted"/>
<evidence type="ECO:0000313" key="1">
    <source>
        <dbReference type="EMBL" id="CAO87319.1"/>
    </source>
</evidence>
<gene>
    <name evidence="1" type="ORF">IPF_7689</name>
</gene>
<dbReference type="AlphaFoldDB" id="A8YGV4"/>
<protein>
    <submittedName>
        <fullName evidence="1">Similar to A3IQ63_9CHRO Hypothetical protein</fullName>
    </submittedName>
</protein>
<reference evidence="1" key="1">
    <citation type="submission" date="2007-08" db="EMBL/GenBank/DDBJ databases">
        <authorList>
            <person name="Frangeul L."/>
        </authorList>
    </citation>
    <scope>NUCLEOTIDE SEQUENCE</scope>
    <source>
        <strain evidence="1">PCC 7806</strain>
    </source>
</reference>
<organism evidence="1">
    <name type="scientific">Microcystis aeruginosa (strain PCC 7806)</name>
    <dbReference type="NCBI Taxonomy" id="267872"/>
    <lineage>
        <taxon>Bacteria</taxon>
        <taxon>Bacillati</taxon>
        <taxon>Cyanobacteriota</taxon>
        <taxon>Cyanophyceae</taxon>
        <taxon>Oscillatoriophycideae</taxon>
        <taxon>Chroococcales</taxon>
        <taxon>Microcystaceae</taxon>
        <taxon>Microcystis</taxon>
    </lineage>
</organism>
<sequence>MVHVESARTKRFRQLFLSLPQRVQETAKKNYEIWKENPFHPSLEFKEVKPREKICPVRVGIGWRALGINLGIKKSDEEKIVWFWVGSHSEYDKILGKN</sequence>
<dbReference type="EMBL" id="AM778940">
    <property type="protein sequence ID" value="CAO87319.1"/>
    <property type="molecule type" value="Genomic_DNA"/>
</dbReference>
<accession>A8YGV4</accession>
<name>A8YGV4_MICA7</name>